<evidence type="ECO:0000256" key="3">
    <source>
        <dbReference type="ARBA" id="ARBA00017941"/>
    </source>
</evidence>
<dbReference type="STRING" id="1471761.B0W44_15190"/>
<dbReference type="Pfam" id="PF06429">
    <property type="entry name" value="Flg_bbr_C"/>
    <property type="match status" value="1"/>
</dbReference>
<dbReference type="EMBL" id="CP019699">
    <property type="protein sequence ID" value="AQS56893.1"/>
    <property type="molecule type" value="Genomic_DNA"/>
</dbReference>
<keyword evidence="9" id="KW-0282">Flagellum</keyword>
<name>A0A1U9KA75_9BACL</name>
<dbReference type="KEGG" id="ntr:B0W44_15190"/>
<evidence type="ECO:0000313" key="9">
    <source>
        <dbReference type="EMBL" id="AQS56893.1"/>
    </source>
</evidence>
<dbReference type="PROSITE" id="PS00588">
    <property type="entry name" value="FLAGELLA_BB_ROD"/>
    <property type="match status" value="1"/>
</dbReference>
<dbReference type="NCBIfam" id="TIGR01395">
    <property type="entry name" value="FlgC"/>
    <property type="match status" value="1"/>
</dbReference>
<protein>
    <recommendedName>
        <fullName evidence="3 6">Flagellar basal-body rod protein FlgC</fullName>
    </recommendedName>
</protein>
<reference evidence="9 10" key="1">
    <citation type="journal article" date="2015" name="Int. J. Syst. Evol. Microbiol.">
        <title>Novibacillus thermophilus gen. nov., sp. nov., a Gram-staining-negative and moderately thermophilic member of the family Thermoactinomycetaceae.</title>
        <authorList>
            <person name="Yang G."/>
            <person name="Chen J."/>
            <person name="Zhou S."/>
        </authorList>
    </citation>
    <scope>NUCLEOTIDE SEQUENCE [LARGE SCALE GENOMIC DNA]</scope>
    <source>
        <strain evidence="9 10">SG-1</strain>
    </source>
</reference>
<comment type="similarity">
    <text evidence="2">Belongs to the flagella basal body rod proteins family.</text>
</comment>
<keyword evidence="9" id="KW-0969">Cilium</keyword>
<keyword evidence="10" id="KW-1185">Reference proteome</keyword>
<keyword evidence="4 6" id="KW-0975">Bacterial flagellum</keyword>
<evidence type="ECO:0000256" key="1">
    <source>
        <dbReference type="ARBA" id="ARBA00004117"/>
    </source>
</evidence>
<feature type="domain" description="Flagellar basal-body/hook protein C-terminal" evidence="8">
    <location>
        <begin position="97"/>
        <end position="140"/>
    </location>
</feature>
<dbReference type="AlphaFoldDB" id="A0A1U9KA75"/>
<dbReference type="InterPro" id="IPR001444">
    <property type="entry name" value="Flag_bb_rod_N"/>
</dbReference>
<evidence type="ECO:0000259" key="7">
    <source>
        <dbReference type="Pfam" id="PF00460"/>
    </source>
</evidence>
<dbReference type="PANTHER" id="PTHR30435:SF2">
    <property type="entry name" value="FLAGELLAR BASAL-BODY ROD PROTEIN FLGC"/>
    <property type="match status" value="1"/>
</dbReference>
<evidence type="ECO:0000256" key="5">
    <source>
        <dbReference type="ARBA" id="ARBA00025933"/>
    </source>
</evidence>
<dbReference type="InterPro" id="IPR006299">
    <property type="entry name" value="FlgC"/>
</dbReference>
<dbReference type="RefSeq" id="WP_077720764.1">
    <property type="nucleotide sequence ID" value="NZ_CP019699.1"/>
</dbReference>
<comment type="subcellular location">
    <subcellularLocation>
        <location evidence="1 6">Bacterial flagellum basal body</location>
    </subcellularLocation>
</comment>
<feature type="domain" description="Flagellar basal body rod protein N-terminal" evidence="7">
    <location>
        <begin position="7"/>
        <end position="36"/>
    </location>
</feature>
<dbReference type="InterPro" id="IPR019776">
    <property type="entry name" value="Flagellar_basal_body_rod_CS"/>
</dbReference>
<evidence type="ECO:0000256" key="4">
    <source>
        <dbReference type="ARBA" id="ARBA00023143"/>
    </source>
</evidence>
<proteinExistence type="inferred from homology"/>
<dbReference type="GO" id="GO:0071978">
    <property type="term" value="P:bacterial-type flagellum-dependent swarming motility"/>
    <property type="evidence" value="ECO:0007669"/>
    <property type="project" value="TreeGrafter"/>
</dbReference>
<dbReference type="PANTHER" id="PTHR30435">
    <property type="entry name" value="FLAGELLAR PROTEIN"/>
    <property type="match status" value="1"/>
</dbReference>
<evidence type="ECO:0000256" key="6">
    <source>
        <dbReference type="RuleBase" id="RU362062"/>
    </source>
</evidence>
<keyword evidence="9" id="KW-0966">Cell projection</keyword>
<evidence type="ECO:0000259" key="8">
    <source>
        <dbReference type="Pfam" id="PF06429"/>
    </source>
</evidence>
<accession>A0A1U9KA75</accession>
<dbReference type="Pfam" id="PF00460">
    <property type="entry name" value="Flg_bb_rod"/>
    <property type="match status" value="1"/>
</dbReference>
<dbReference type="GO" id="GO:0030694">
    <property type="term" value="C:bacterial-type flagellum basal body, rod"/>
    <property type="evidence" value="ECO:0007669"/>
    <property type="project" value="UniProtKB-UniRule"/>
</dbReference>
<sequence>MGLFQGLDISATGLTANRFRMDVISANIANANTTRARRVDGEWMPYQRQMVVMQPAQSSFRDVLNRKLEGVKVTRVVKDETPFKLLYQPEHPDADENGYVRLPNVDLLKEMVDMVTATRSYEANVTAFNASKQMALKALEIGR</sequence>
<evidence type="ECO:0000256" key="2">
    <source>
        <dbReference type="ARBA" id="ARBA00009677"/>
    </source>
</evidence>
<evidence type="ECO:0000313" key="10">
    <source>
        <dbReference type="Proteomes" id="UP000188603"/>
    </source>
</evidence>
<organism evidence="9 10">
    <name type="scientific">Novibacillus thermophilus</name>
    <dbReference type="NCBI Taxonomy" id="1471761"/>
    <lineage>
        <taxon>Bacteria</taxon>
        <taxon>Bacillati</taxon>
        <taxon>Bacillota</taxon>
        <taxon>Bacilli</taxon>
        <taxon>Bacillales</taxon>
        <taxon>Thermoactinomycetaceae</taxon>
        <taxon>Novibacillus</taxon>
    </lineage>
</organism>
<gene>
    <name evidence="9" type="ORF">B0W44_15190</name>
</gene>
<comment type="subunit">
    <text evidence="5 6">The basal body constitutes a major portion of the flagellar organelle and consists of four rings (L,P,S, and M) mounted on a central rod. The rod consists of about 26 subunits of FlgG in the distal portion, and FlgB, FlgC and FlgF are thought to build up the proximal portion of the rod with about 6 subunits each.</text>
</comment>
<dbReference type="OrthoDB" id="9794148at2"/>
<dbReference type="Proteomes" id="UP000188603">
    <property type="component" value="Chromosome"/>
</dbReference>
<dbReference type="InterPro" id="IPR010930">
    <property type="entry name" value="Flg_bb/hook_C_dom"/>
</dbReference>